<evidence type="ECO:0000313" key="4">
    <source>
        <dbReference type="Proteomes" id="UP000636579"/>
    </source>
</evidence>
<proteinExistence type="predicted"/>
<comment type="caution">
    <text evidence="3">The sequence shown here is derived from an EMBL/GenBank/DDBJ whole genome shotgun (WGS) entry which is preliminary data.</text>
</comment>
<gene>
    <name evidence="3" type="ORF">H4W26_001062</name>
</gene>
<protein>
    <recommendedName>
        <fullName evidence="2">MobA/VirD2-like nuclease domain-containing protein</fullName>
    </recommendedName>
</protein>
<evidence type="ECO:0000313" key="3">
    <source>
        <dbReference type="EMBL" id="MBE1514307.1"/>
    </source>
</evidence>
<evidence type="ECO:0000256" key="1">
    <source>
        <dbReference type="SAM" id="MobiDB-lite"/>
    </source>
</evidence>
<dbReference type="Gene3D" id="3.30.930.30">
    <property type="match status" value="1"/>
</dbReference>
<reference evidence="3 4" key="1">
    <citation type="submission" date="2020-10" db="EMBL/GenBank/DDBJ databases">
        <title>Sequencing the genomes of 1000 actinobacteria strains.</title>
        <authorList>
            <person name="Klenk H.-P."/>
        </authorList>
    </citation>
    <scope>NUCLEOTIDE SEQUENCE [LARGE SCALE GENOMIC DNA]</scope>
    <source>
        <strain evidence="3 4">DSM 15474</strain>
    </source>
</reference>
<feature type="compositionally biased region" description="Basic and acidic residues" evidence="1">
    <location>
        <begin position="383"/>
        <end position="396"/>
    </location>
</feature>
<organism evidence="3 4">
    <name type="scientific">Nesterenkonia halotolerans</name>
    <dbReference type="NCBI Taxonomy" id="225325"/>
    <lineage>
        <taxon>Bacteria</taxon>
        <taxon>Bacillati</taxon>
        <taxon>Actinomycetota</taxon>
        <taxon>Actinomycetes</taxon>
        <taxon>Micrococcales</taxon>
        <taxon>Micrococcaceae</taxon>
        <taxon>Nesterenkonia</taxon>
    </lineage>
</organism>
<name>A0ABR9J5N3_9MICC</name>
<accession>A0ABR9J5N3</accession>
<feature type="region of interest" description="Disordered" evidence="1">
    <location>
        <begin position="337"/>
        <end position="451"/>
    </location>
</feature>
<dbReference type="Proteomes" id="UP000636579">
    <property type="component" value="Unassembled WGS sequence"/>
</dbReference>
<feature type="compositionally biased region" description="Basic and acidic residues" evidence="1">
    <location>
        <begin position="440"/>
        <end position="451"/>
    </location>
</feature>
<sequence>MSTSSMRKKPRGNTRPAVDYEINGIRGTTTYNENIKNGTSRVAEIRCDHDSVEEFLKRSEDLAVAHGRQIETRSYVHSFSKEEMDRNDLETPDKVADLSYEYMKELHPNSDVLVIVHMDSKGGHPHSHCKVINHCNETGRALEGQEMYWQYQAVNDRVMRRNGLSVVQRGSASLDNGAVWESLREGGTINGYERKLGDGIKESLLDLRSVDTPSYRKVLKEKDIELVEREDEIRASSDGEQPARVSVGWTYKMFDDTTEKSRMRRRKASALSQHFTHKGAQRLFERNIQLNAERQAEQHGIHGQERADGRVGAGTQGIGLLTAEEVNRDGSIGDIYLDAEDRPLGPHDADERTDRPVRETADERGDDDLDREVSGEDLSAESIRAEFEERRREAAERTPAAEGSGARTEGPTPQQPAREAGQRGDRQPGRPRRTQYVAPDRGRDEGRGLGD</sequence>
<dbReference type="RefSeq" id="WP_192591073.1">
    <property type="nucleotide sequence ID" value="NZ_JADBEE010000001.1"/>
</dbReference>
<dbReference type="EMBL" id="JADBEE010000001">
    <property type="protein sequence ID" value="MBE1514307.1"/>
    <property type="molecule type" value="Genomic_DNA"/>
</dbReference>
<evidence type="ECO:0000259" key="2">
    <source>
        <dbReference type="Pfam" id="PF03432"/>
    </source>
</evidence>
<keyword evidence="4" id="KW-1185">Reference proteome</keyword>
<feature type="domain" description="MobA/VirD2-like nuclease" evidence="2">
    <location>
        <begin position="31"/>
        <end position="164"/>
    </location>
</feature>
<feature type="compositionally biased region" description="Basic and acidic residues" evidence="1">
    <location>
        <begin position="339"/>
        <end position="363"/>
    </location>
</feature>
<dbReference type="Pfam" id="PF03432">
    <property type="entry name" value="Relaxase"/>
    <property type="match status" value="1"/>
</dbReference>
<dbReference type="InterPro" id="IPR005094">
    <property type="entry name" value="Endonuclease_MobA/VirD2"/>
</dbReference>